<dbReference type="PANTHER" id="PTHR34098:SF1">
    <property type="entry name" value="F-BOX ONLY PROTEIN 47"/>
    <property type="match status" value="1"/>
</dbReference>
<dbReference type="Ensembl" id="ENSLLTT00000001615.1">
    <property type="protein sequence ID" value="ENSLLTP00000001555.1"/>
    <property type="gene ID" value="ENSLLTG00000001191.1"/>
</dbReference>
<feature type="region of interest" description="Disordered" evidence="1">
    <location>
        <begin position="1"/>
        <end position="28"/>
    </location>
</feature>
<dbReference type="PANTHER" id="PTHR34098">
    <property type="entry name" value="F-BOX ONLY PROTEIN 47"/>
    <property type="match status" value="1"/>
</dbReference>
<evidence type="ECO:0000313" key="3">
    <source>
        <dbReference type="Ensembl" id="ENSLLTP00000001555.1"/>
    </source>
</evidence>
<dbReference type="Proteomes" id="UP000694406">
    <property type="component" value="Unplaced"/>
</dbReference>
<dbReference type="InterPro" id="IPR056622">
    <property type="entry name" value="ARM_FBXO47"/>
</dbReference>
<sequence length="447" mass="51667">MTASPTRNSSTLDLSNKHQCTSHQPSNSMQTDISFISTLGDFEVIPLEIFEIILGFVSVKGISMMSMVSKIINHHVINYISAPPGNKRLFPQDFHNREQSDCTRSSILEHYGSLGLLFKRCTLLFPTKERLKYIYKIISEISCFKFNGCSDPLHCFGLQCYGVFLEVKTIESFILYLRVHYGILYNLYSMAIRSEVSFCSKLGRFRKLELRIRTFCRGVFLNHWTDRNDSAFWLRCILNPWPMINQARLLYLIFGPASIQDGYVAWQNMIQHEADENSLKELAATVKLLHDTDANEWLENDDVILLEQLTVIPQEWHLENIARFLILCGNNICFSFMANKAVNGQPMELARLVVFLALVCEKDIYCMDWAVQIMQKVCSIINTTHEKNAFLQNIENAFAQMIMDALQFVISGEHDEEETGFLYLFHLVNAQANFHKEILYITMNYDM</sequence>
<dbReference type="InterPro" id="IPR038946">
    <property type="entry name" value="FBXO47"/>
</dbReference>
<evidence type="ECO:0000313" key="4">
    <source>
        <dbReference type="Proteomes" id="UP000694406"/>
    </source>
</evidence>
<organism evidence="3 4">
    <name type="scientific">Laticauda laticaudata</name>
    <name type="common">Blue-ringed sea krait</name>
    <name type="synonym">Blue-lipped sea krait</name>
    <dbReference type="NCBI Taxonomy" id="8630"/>
    <lineage>
        <taxon>Eukaryota</taxon>
        <taxon>Metazoa</taxon>
        <taxon>Chordata</taxon>
        <taxon>Craniata</taxon>
        <taxon>Vertebrata</taxon>
        <taxon>Euteleostomi</taxon>
        <taxon>Lepidosauria</taxon>
        <taxon>Squamata</taxon>
        <taxon>Bifurcata</taxon>
        <taxon>Unidentata</taxon>
        <taxon>Episquamata</taxon>
        <taxon>Toxicofera</taxon>
        <taxon>Serpentes</taxon>
        <taxon>Colubroidea</taxon>
        <taxon>Elapidae</taxon>
        <taxon>Laticaudinae</taxon>
        <taxon>Laticauda</taxon>
    </lineage>
</organism>
<feature type="domain" description="FBXO47 ARM repeats region" evidence="2">
    <location>
        <begin position="200"/>
        <end position="406"/>
    </location>
</feature>
<dbReference type="AlphaFoldDB" id="A0A8C5RFC8"/>
<evidence type="ECO:0000259" key="2">
    <source>
        <dbReference type="Pfam" id="PF24467"/>
    </source>
</evidence>
<protein>
    <submittedName>
        <fullName evidence="3">F-box protein 47</fullName>
    </submittedName>
</protein>
<keyword evidence="4" id="KW-1185">Reference proteome</keyword>
<evidence type="ECO:0000256" key="1">
    <source>
        <dbReference type="SAM" id="MobiDB-lite"/>
    </source>
</evidence>
<dbReference type="Pfam" id="PF24467">
    <property type="entry name" value="ARM_FBXO47"/>
    <property type="match status" value="1"/>
</dbReference>
<gene>
    <name evidence="3" type="primary">FBXO47</name>
</gene>
<reference evidence="3" key="2">
    <citation type="submission" date="2025-09" db="UniProtKB">
        <authorList>
            <consortium name="Ensembl"/>
        </authorList>
    </citation>
    <scope>IDENTIFICATION</scope>
</reference>
<proteinExistence type="predicted"/>
<name>A0A8C5RFC8_LATLA</name>
<reference evidence="3" key="1">
    <citation type="submission" date="2025-08" db="UniProtKB">
        <authorList>
            <consortium name="Ensembl"/>
        </authorList>
    </citation>
    <scope>IDENTIFICATION</scope>
</reference>
<accession>A0A8C5RFC8</accession>
<dbReference type="GeneTree" id="ENSGT00390000014175"/>